<name>A0A9Q6ENE7_NOSLI</name>
<dbReference type="AlphaFoldDB" id="A0A9Q6ENE7"/>
<gene>
    <name evidence="1" type="ORF">VF08_03100</name>
</gene>
<proteinExistence type="predicted"/>
<comment type="caution">
    <text evidence="1">The sequence shown here is derived from an EMBL/GenBank/DDBJ whole genome shotgun (WGS) entry which is preliminary data.</text>
</comment>
<sequence>MNKRIESVTVDEQGRCNAAFYKQPVDWDDENNKYDPDFYRWSKQQKVYLGSYATNLESDQKLYLGKKLCRVVEVYSHIHTAGAGASNYVYVDIEIEDS</sequence>
<evidence type="ECO:0000313" key="2">
    <source>
        <dbReference type="Proteomes" id="UP000222310"/>
    </source>
</evidence>
<accession>A0A9Q6ENE7</accession>
<dbReference type="GeneID" id="57094294"/>
<organism evidence="1 2">
    <name type="scientific">Nostoc linckia z8</name>
    <dbReference type="NCBI Taxonomy" id="1628746"/>
    <lineage>
        <taxon>Bacteria</taxon>
        <taxon>Bacillati</taxon>
        <taxon>Cyanobacteriota</taxon>
        <taxon>Cyanophyceae</taxon>
        <taxon>Nostocales</taxon>
        <taxon>Nostocaceae</taxon>
        <taxon>Nostoc</taxon>
    </lineage>
</organism>
<reference evidence="1 2" key="1">
    <citation type="submission" date="2015-02" db="EMBL/GenBank/DDBJ databases">
        <title>Nostoc linckia genome annotation.</title>
        <authorList>
            <person name="Zhou Z."/>
        </authorList>
    </citation>
    <scope>NUCLEOTIDE SEQUENCE [LARGE SCALE GENOMIC DNA]</scope>
    <source>
        <strain evidence="2">z8</strain>
    </source>
</reference>
<dbReference type="Proteomes" id="UP000222310">
    <property type="component" value="Unassembled WGS sequence"/>
</dbReference>
<dbReference type="RefSeq" id="WP_099066520.1">
    <property type="nucleotide sequence ID" value="NZ_LAHD01000005.1"/>
</dbReference>
<protein>
    <submittedName>
        <fullName evidence="1">Uncharacterized protein</fullName>
    </submittedName>
</protein>
<dbReference type="EMBL" id="LAHD01000005">
    <property type="protein sequence ID" value="PHK06738.1"/>
    <property type="molecule type" value="Genomic_DNA"/>
</dbReference>
<evidence type="ECO:0000313" key="1">
    <source>
        <dbReference type="EMBL" id="PHK06738.1"/>
    </source>
</evidence>